<gene>
    <name evidence="2" type="ORF">POCTA_138.1.T0290144</name>
</gene>
<accession>A0A8S1TTU3</accession>
<sequence length="256" mass="30688">MFKEYFYDVNELESSQKIQKNAEKYIVKHLNHVVADMDIKFCNHLSLNKLLRNVGERQILKEDCEYIWTRYHIQRYLNKHTIFRDEEVIEFKEIQELPQKKKSVRFEEEQAQLQQANQFNILKDRVRTGGIDKEKRDRERAEMEQKLFENIDRIKEISDIDSFKPLKYIVQFDDKGNIMLDNAELKDEDVEKLQGKQQQNVSFDEFAEDEVAIKQVDGKKFNQKKSSSESSEDQESDSEDSEDDYLMQQRNLIKRA</sequence>
<name>A0A8S1TTU3_PAROT</name>
<evidence type="ECO:0000313" key="2">
    <source>
        <dbReference type="EMBL" id="CAD8154409.1"/>
    </source>
</evidence>
<organism evidence="2 3">
    <name type="scientific">Paramecium octaurelia</name>
    <dbReference type="NCBI Taxonomy" id="43137"/>
    <lineage>
        <taxon>Eukaryota</taxon>
        <taxon>Sar</taxon>
        <taxon>Alveolata</taxon>
        <taxon>Ciliophora</taxon>
        <taxon>Intramacronucleata</taxon>
        <taxon>Oligohymenophorea</taxon>
        <taxon>Peniculida</taxon>
        <taxon>Parameciidae</taxon>
        <taxon>Paramecium</taxon>
    </lineage>
</organism>
<evidence type="ECO:0000256" key="1">
    <source>
        <dbReference type="SAM" id="MobiDB-lite"/>
    </source>
</evidence>
<feature type="compositionally biased region" description="Acidic residues" evidence="1">
    <location>
        <begin position="230"/>
        <end position="245"/>
    </location>
</feature>
<dbReference type="OrthoDB" id="302665at2759"/>
<reference evidence="2" key="1">
    <citation type="submission" date="2021-01" db="EMBL/GenBank/DDBJ databases">
        <authorList>
            <consortium name="Genoscope - CEA"/>
            <person name="William W."/>
        </authorList>
    </citation>
    <scope>NUCLEOTIDE SEQUENCE</scope>
</reference>
<feature type="region of interest" description="Disordered" evidence="1">
    <location>
        <begin position="217"/>
        <end position="256"/>
    </location>
</feature>
<dbReference type="Proteomes" id="UP000683925">
    <property type="component" value="Unassembled WGS sequence"/>
</dbReference>
<dbReference type="EMBL" id="CAJJDP010000029">
    <property type="protein sequence ID" value="CAD8154409.1"/>
    <property type="molecule type" value="Genomic_DNA"/>
</dbReference>
<dbReference type="AlphaFoldDB" id="A0A8S1TTU3"/>
<dbReference type="OMA" id="CEYIWTR"/>
<protein>
    <submittedName>
        <fullName evidence="2">Uncharacterized protein</fullName>
    </submittedName>
</protein>
<proteinExistence type="predicted"/>
<comment type="caution">
    <text evidence="2">The sequence shown here is derived from an EMBL/GenBank/DDBJ whole genome shotgun (WGS) entry which is preliminary data.</text>
</comment>
<evidence type="ECO:0000313" key="3">
    <source>
        <dbReference type="Proteomes" id="UP000683925"/>
    </source>
</evidence>
<keyword evidence="3" id="KW-1185">Reference proteome</keyword>